<evidence type="ECO:0000256" key="2">
    <source>
        <dbReference type="SAM" id="SignalP"/>
    </source>
</evidence>
<gene>
    <name evidence="5" type="ORF">BU16DRAFT_90890</name>
</gene>
<feature type="signal peptide" evidence="2">
    <location>
        <begin position="1"/>
        <end position="21"/>
    </location>
</feature>
<organism evidence="5 6">
    <name type="scientific">Lophium mytilinum</name>
    <dbReference type="NCBI Taxonomy" id="390894"/>
    <lineage>
        <taxon>Eukaryota</taxon>
        <taxon>Fungi</taxon>
        <taxon>Dikarya</taxon>
        <taxon>Ascomycota</taxon>
        <taxon>Pezizomycotina</taxon>
        <taxon>Dothideomycetes</taxon>
        <taxon>Pleosporomycetidae</taxon>
        <taxon>Mytilinidiales</taxon>
        <taxon>Mytilinidiaceae</taxon>
        <taxon>Lophium</taxon>
    </lineage>
</organism>
<sequence>MSFRFLSFALLALLFIQYVAARELVPVLPPSRGGIGKRAESALELQSSEIFLWGDAATDGGDAVLANFTVYTPGKNENILSMEKFKGMLKSIDCTANNSLSLTFKDDATFAYAQKIWDWVNGADNHTFIMVAGVADCGSNTHWLPFVVSSLKYDEEANTAFLTASKSDWKNVAHSYDLVVGTLPKDALQTRDITKDIEIDATSSFPFSVTLGSGDLSATLVCANCSTAGKFHMQFKISQTFFVPTGASMTVQPEGVSAIAAIKLVGTGAITGDLSKTWDIVKIPIDGISIPEILDLGPFLTVSVGVQLGPLTISAGISSGATATLDDAAILEVDLLDPSSNQFSGWMPNVESLPITVDARVSGAVSIFAQPSLQLRADALGHGFEIGLNLRVPNVNAKLEVIEAPAGACPADEIVPGTPRHKTGVRISANIGGQLNVAVARTEDEADPFLNFQIAALDKPIAQACWEFGDLVDATPASLSLVDTKTAITVGTPSPTVPVGGTILPPASTAPASGTVLSPASSTATASGTTVLSPTSTAPANGTVGYGSPPSRFMARRLPLGEY</sequence>
<dbReference type="InterPro" id="IPR055647">
    <property type="entry name" value="DUF7223"/>
</dbReference>
<feature type="region of interest" description="Disordered" evidence="1">
    <location>
        <begin position="510"/>
        <end position="549"/>
    </location>
</feature>
<feature type="domain" description="DUF7029" evidence="3">
    <location>
        <begin position="73"/>
        <end position="177"/>
    </location>
</feature>
<keyword evidence="6" id="KW-1185">Reference proteome</keyword>
<evidence type="ECO:0000256" key="1">
    <source>
        <dbReference type="SAM" id="MobiDB-lite"/>
    </source>
</evidence>
<dbReference type="Proteomes" id="UP000799750">
    <property type="component" value="Unassembled WGS sequence"/>
</dbReference>
<dbReference type="AlphaFoldDB" id="A0A6A6QKI5"/>
<feature type="chain" id="PRO_5025674521" evidence="2">
    <location>
        <begin position="22"/>
        <end position="563"/>
    </location>
</feature>
<dbReference type="OrthoDB" id="160645at2759"/>
<dbReference type="Pfam" id="PF22974">
    <property type="entry name" value="DUF7029"/>
    <property type="match status" value="1"/>
</dbReference>
<feature type="domain" description="DUF7223" evidence="4">
    <location>
        <begin position="214"/>
        <end position="465"/>
    </location>
</feature>
<dbReference type="EMBL" id="MU004193">
    <property type="protein sequence ID" value="KAF2492791.1"/>
    <property type="molecule type" value="Genomic_DNA"/>
</dbReference>
<evidence type="ECO:0000313" key="6">
    <source>
        <dbReference type="Proteomes" id="UP000799750"/>
    </source>
</evidence>
<dbReference type="InterPro" id="IPR054293">
    <property type="entry name" value="DUF7029"/>
</dbReference>
<dbReference type="Pfam" id="PF23865">
    <property type="entry name" value="DUF7223"/>
    <property type="match status" value="1"/>
</dbReference>
<reference evidence="5" key="1">
    <citation type="journal article" date="2020" name="Stud. Mycol.">
        <title>101 Dothideomycetes genomes: a test case for predicting lifestyles and emergence of pathogens.</title>
        <authorList>
            <person name="Haridas S."/>
            <person name="Albert R."/>
            <person name="Binder M."/>
            <person name="Bloem J."/>
            <person name="Labutti K."/>
            <person name="Salamov A."/>
            <person name="Andreopoulos B."/>
            <person name="Baker S."/>
            <person name="Barry K."/>
            <person name="Bills G."/>
            <person name="Bluhm B."/>
            <person name="Cannon C."/>
            <person name="Castanera R."/>
            <person name="Culley D."/>
            <person name="Daum C."/>
            <person name="Ezra D."/>
            <person name="Gonzalez J."/>
            <person name="Henrissat B."/>
            <person name="Kuo A."/>
            <person name="Liang C."/>
            <person name="Lipzen A."/>
            <person name="Lutzoni F."/>
            <person name="Magnuson J."/>
            <person name="Mondo S."/>
            <person name="Nolan M."/>
            <person name="Ohm R."/>
            <person name="Pangilinan J."/>
            <person name="Park H.-J."/>
            <person name="Ramirez L."/>
            <person name="Alfaro M."/>
            <person name="Sun H."/>
            <person name="Tritt A."/>
            <person name="Yoshinaga Y."/>
            <person name="Zwiers L.-H."/>
            <person name="Turgeon B."/>
            <person name="Goodwin S."/>
            <person name="Spatafora J."/>
            <person name="Crous P."/>
            <person name="Grigoriev I."/>
        </authorList>
    </citation>
    <scope>NUCLEOTIDE SEQUENCE</scope>
    <source>
        <strain evidence="5">CBS 269.34</strain>
    </source>
</reference>
<name>A0A6A6QKI5_9PEZI</name>
<feature type="compositionally biased region" description="Low complexity" evidence="1">
    <location>
        <begin position="515"/>
        <end position="533"/>
    </location>
</feature>
<protein>
    <submittedName>
        <fullName evidence="5">Uncharacterized protein</fullName>
    </submittedName>
</protein>
<evidence type="ECO:0000259" key="4">
    <source>
        <dbReference type="Pfam" id="PF23865"/>
    </source>
</evidence>
<keyword evidence="2" id="KW-0732">Signal</keyword>
<accession>A0A6A6QKI5</accession>
<proteinExistence type="predicted"/>
<evidence type="ECO:0000259" key="3">
    <source>
        <dbReference type="Pfam" id="PF22974"/>
    </source>
</evidence>
<evidence type="ECO:0000313" key="5">
    <source>
        <dbReference type="EMBL" id="KAF2492791.1"/>
    </source>
</evidence>